<sequence length="74" mass="8447">MEEKEQIKALKAQAYDLLVSVEQHQKALSQVNQQIAELTQRLNAEASKEKEVKKEQNKEAKPAKSEVESKDKPK</sequence>
<accession>A0A0F9MVA7</accession>
<feature type="region of interest" description="Disordered" evidence="1">
    <location>
        <begin position="44"/>
        <end position="74"/>
    </location>
</feature>
<reference evidence="2" key="1">
    <citation type="journal article" date="2015" name="Nature">
        <title>Complex archaea that bridge the gap between prokaryotes and eukaryotes.</title>
        <authorList>
            <person name="Spang A."/>
            <person name="Saw J.H."/>
            <person name="Jorgensen S.L."/>
            <person name="Zaremba-Niedzwiedzka K."/>
            <person name="Martijn J."/>
            <person name="Lind A.E."/>
            <person name="van Eijk R."/>
            <person name="Schleper C."/>
            <person name="Guy L."/>
            <person name="Ettema T.J."/>
        </authorList>
    </citation>
    <scope>NUCLEOTIDE SEQUENCE</scope>
</reference>
<comment type="caution">
    <text evidence="2">The sequence shown here is derived from an EMBL/GenBank/DDBJ whole genome shotgun (WGS) entry which is preliminary data.</text>
</comment>
<evidence type="ECO:0000256" key="1">
    <source>
        <dbReference type="SAM" id="MobiDB-lite"/>
    </source>
</evidence>
<protein>
    <submittedName>
        <fullName evidence="2">Uncharacterized protein</fullName>
    </submittedName>
</protein>
<evidence type="ECO:0000313" key="2">
    <source>
        <dbReference type="EMBL" id="KKN03307.1"/>
    </source>
</evidence>
<gene>
    <name evidence="2" type="ORF">LCGC14_1109000</name>
</gene>
<organism evidence="2">
    <name type="scientific">marine sediment metagenome</name>
    <dbReference type="NCBI Taxonomy" id="412755"/>
    <lineage>
        <taxon>unclassified sequences</taxon>
        <taxon>metagenomes</taxon>
        <taxon>ecological metagenomes</taxon>
    </lineage>
</organism>
<feature type="compositionally biased region" description="Basic and acidic residues" evidence="1">
    <location>
        <begin position="46"/>
        <end position="74"/>
    </location>
</feature>
<proteinExistence type="predicted"/>
<name>A0A0F9MVA7_9ZZZZ</name>
<dbReference type="EMBL" id="LAZR01005049">
    <property type="protein sequence ID" value="KKN03307.1"/>
    <property type="molecule type" value="Genomic_DNA"/>
</dbReference>
<dbReference type="AlphaFoldDB" id="A0A0F9MVA7"/>